<feature type="non-terminal residue" evidence="1">
    <location>
        <position position="81"/>
    </location>
</feature>
<proteinExistence type="predicted"/>
<protein>
    <submittedName>
        <fullName evidence="1">Uncharacterized protein</fullName>
    </submittedName>
</protein>
<dbReference type="Proteomes" id="UP000749646">
    <property type="component" value="Unassembled WGS sequence"/>
</dbReference>
<reference evidence="1" key="1">
    <citation type="journal article" date="2020" name="Fungal Divers.">
        <title>Resolving the Mortierellaceae phylogeny through synthesis of multi-gene phylogenetics and phylogenomics.</title>
        <authorList>
            <person name="Vandepol N."/>
            <person name="Liber J."/>
            <person name="Desiro A."/>
            <person name="Na H."/>
            <person name="Kennedy M."/>
            <person name="Barry K."/>
            <person name="Grigoriev I.V."/>
            <person name="Miller A.N."/>
            <person name="O'Donnell K."/>
            <person name="Stajich J.E."/>
            <person name="Bonito G."/>
        </authorList>
    </citation>
    <scope>NUCLEOTIDE SEQUENCE</scope>
    <source>
        <strain evidence="1">MES-2147</strain>
    </source>
</reference>
<evidence type="ECO:0000313" key="2">
    <source>
        <dbReference type="Proteomes" id="UP000749646"/>
    </source>
</evidence>
<sequence length="81" mass="9252">MVHIPIISRLSLGDYRSIILTFAILGIETCCRMVAYLIPDFILDAQKSFIEKLFPWVVTTHLSAKAPPLERAANVQEMMRF</sequence>
<name>A0A9P6J304_9FUNG</name>
<comment type="caution">
    <text evidence="1">The sequence shown here is derived from an EMBL/GenBank/DDBJ whole genome shotgun (WGS) entry which is preliminary data.</text>
</comment>
<dbReference type="OrthoDB" id="10384952at2759"/>
<accession>A0A9P6J304</accession>
<dbReference type="EMBL" id="JAAAHW010006515">
    <property type="protein sequence ID" value="KAF9959258.1"/>
    <property type="molecule type" value="Genomic_DNA"/>
</dbReference>
<dbReference type="AlphaFoldDB" id="A0A9P6J304"/>
<organism evidence="1 2">
    <name type="scientific">Modicella reniformis</name>
    <dbReference type="NCBI Taxonomy" id="1440133"/>
    <lineage>
        <taxon>Eukaryota</taxon>
        <taxon>Fungi</taxon>
        <taxon>Fungi incertae sedis</taxon>
        <taxon>Mucoromycota</taxon>
        <taxon>Mortierellomycotina</taxon>
        <taxon>Mortierellomycetes</taxon>
        <taxon>Mortierellales</taxon>
        <taxon>Mortierellaceae</taxon>
        <taxon>Modicella</taxon>
    </lineage>
</organism>
<gene>
    <name evidence="1" type="ORF">BGZ65_000630</name>
</gene>
<keyword evidence="2" id="KW-1185">Reference proteome</keyword>
<evidence type="ECO:0000313" key="1">
    <source>
        <dbReference type="EMBL" id="KAF9959258.1"/>
    </source>
</evidence>